<comment type="similarity">
    <text evidence="1 4">Belongs to the D-isomer specific 2-hydroxyacid dehydrogenase family.</text>
</comment>
<dbReference type="PANTHER" id="PTHR10996:SF178">
    <property type="entry name" value="2-HYDROXYACID DEHYDROGENASE YGL185C-RELATED"/>
    <property type="match status" value="1"/>
</dbReference>
<accession>A0A1H5IS66</accession>
<evidence type="ECO:0000259" key="5">
    <source>
        <dbReference type="Pfam" id="PF00389"/>
    </source>
</evidence>
<evidence type="ECO:0000256" key="4">
    <source>
        <dbReference type="RuleBase" id="RU003719"/>
    </source>
</evidence>
<dbReference type="GO" id="GO:0005829">
    <property type="term" value="C:cytosol"/>
    <property type="evidence" value="ECO:0007669"/>
    <property type="project" value="TreeGrafter"/>
</dbReference>
<dbReference type="GO" id="GO:0016618">
    <property type="term" value="F:hydroxypyruvate reductase [NAD(P)H] activity"/>
    <property type="evidence" value="ECO:0007669"/>
    <property type="project" value="TreeGrafter"/>
</dbReference>
<dbReference type="CDD" id="cd12167">
    <property type="entry name" value="2-Hacid_dh_8"/>
    <property type="match status" value="1"/>
</dbReference>
<dbReference type="InterPro" id="IPR006140">
    <property type="entry name" value="D-isomer_DH_NAD-bd"/>
</dbReference>
<evidence type="ECO:0000259" key="6">
    <source>
        <dbReference type="Pfam" id="PF02826"/>
    </source>
</evidence>
<dbReference type="Proteomes" id="UP000182725">
    <property type="component" value="Unassembled WGS sequence"/>
</dbReference>
<dbReference type="Gene3D" id="3.40.50.720">
    <property type="entry name" value="NAD(P)-binding Rossmann-like Domain"/>
    <property type="match status" value="2"/>
</dbReference>
<evidence type="ECO:0000256" key="3">
    <source>
        <dbReference type="ARBA" id="ARBA00023027"/>
    </source>
</evidence>
<dbReference type="Pfam" id="PF00389">
    <property type="entry name" value="2-Hacid_dh"/>
    <property type="match status" value="1"/>
</dbReference>
<dbReference type="SUPFAM" id="SSF52283">
    <property type="entry name" value="Formate/glycerate dehydrogenase catalytic domain-like"/>
    <property type="match status" value="1"/>
</dbReference>
<evidence type="ECO:0000313" key="7">
    <source>
        <dbReference type="EMBL" id="SEE43113.1"/>
    </source>
</evidence>
<keyword evidence="2 4" id="KW-0560">Oxidoreductase</keyword>
<dbReference type="AlphaFoldDB" id="A0A1H5IS66"/>
<dbReference type="GO" id="GO:0051287">
    <property type="term" value="F:NAD binding"/>
    <property type="evidence" value="ECO:0007669"/>
    <property type="project" value="InterPro"/>
</dbReference>
<protein>
    <submittedName>
        <fullName evidence="7">Phosphoglycerate dehydrogenase</fullName>
    </submittedName>
</protein>
<dbReference type="GO" id="GO:0030267">
    <property type="term" value="F:glyoxylate reductase (NADPH) activity"/>
    <property type="evidence" value="ECO:0007669"/>
    <property type="project" value="TreeGrafter"/>
</dbReference>
<feature type="domain" description="D-isomer specific 2-hydroxyacid dehydrogenase NAD-binding" evidence="6">
    <location>
        <begin position="122"/>
        <end position="299"/>
    </location>
</feature>
<dbReference type="InterPro" id="IPR050223">
    <property type="entry name" value="D-isomer_2-hydroxyacid_DH"/>
</dbReference>
<dbReference type="InterPro" id="IPR036291">
    <property type="entry name" value="NAD(P)-bd_dom_sf"/>
</dbReference>
<gene>
    <name evidence="7" type="ORF">SAMN04489740_1393</name>
</gene>
<keyword evidence="3" id="KW-0520">NAD</keyword>
<reference evidence="7 8" key="1">
    <citation type="submission" date="2016-10" db="EMBL/GenBank/DDBJ databases">
        <authorList>
            <person name="de Groot N.N."/>
        </authorList>
    </citation>
    <scope>NUCLEOTIDE SEQUENCE [LARGE SCALE GENOMIC DNA]</scope>
    <source>
        <strain evidence="7 8">DSM 22274</strain>
    </source>
</reference>
<evidence type="ECO:0000256" key="1">
    <source>
        <dbReference type="ARBA" id="ARBA00005854"/>
    </source>
</evidence>
<dbReference type="PANTHER" id="PTHR10996">
    <property type="entry name" value="2-HYDROXYACID DEHYDROGENASE-RELATED"/>
    <property type="match status" value="1"/>
</dbReference>
<proteinExistence type="inferred from homology"/>
<dbReference type="RefSeq" id="WP_074711116.1">
    <property type="nucleotide sequence ID" value="NZ_FNTV01000001.1"/>
</dbReference>
<name>A0A1H5IS66_9MICC</name>
<dbReference type="Pfam" id="PF02826">
    <property type="entry name" value="2-Hacid_dh_C"/>
    <property type="match status" value="1"/>
</dbReference>
<evidence type="ECO:0000313" key="8">
    <source>
        <dbReference type="Proteomes" id="UP000182725"/>
    </source>
</evidence>
<dbReference type="InterPro" id="IPR006139">
    <property type="entry name" value="D-isomer_2_OHA_DH_cat_dom"/>
</dbReference>
<dbReference type="SUPFAM" id="SSF51735">
    <property type="entry name" value="NAD(P)-binding Rossmann-fold domains"/>
    <property type="match status" value="1"/>
</dbReference>
<sequence length="339" mass="36076">MSHPAPLPNVALAMPAATANRLFTARLLDALADGVNLLSREPLEDFSSAAALAVLANTDILITGWGCQQIDADVLDAAPRLRYILHAAGTVKNHVTEACWDRGIQVSTAADANALPVAEYTLAMILLANKNILQLGQLVHSRHSPVSPEAEFPSMGNYRKRVGIIGASKIGRHVIRLLRPFDVDVVVADPFLDDAEATVLGTALVTLEELASTSDVVSLHAPSLPSTLNLISKEIIASFGPGTTFINTARGELVDQDALLDRLQQGDLYAVLDVTTPWELPPDSGFYTNPNVLLTPHIAGSLGTELERLAATVVAEAHRVAKGEPLRHALPAEQLSITA</sequence>
<evidence type="ECO:0000256" key="2">
    <source>
        <dbReference type="ARBA" id="ARBA00023002"/>
    </source>
</evidence>
<organism evidence="7 8">
    <name type="scientific">Arthrobacter alpinus</name>
    <dbReference type="NCBI Taxonomy" id="656366"/>
    <lineage>
        <taxon>Bacteria</taxon>
        <taxon>Bacillati</taxon>
        <taxon>Actinomycetota</taxon>
        <taxon>Actinomycetes</taxon>
        <taxon>Micrococcales</taxon>
        <taxon>Micrococcaceae</taxon>
        <taxon>Arthrobacter</taxon>
    </lineage>
</organism>
<feature type="domain" description="D-isomer specific 2-hydroxyacid dehydrogenase catalytic" evidence="5">
    <location>
        <begin position="53"/>
        <end position="329"/>
    </location>
</feature>
<dbReference type="EMBL" id="FNTV01000001">
    <property type="protein sequence ID" value="SEE43113.1"/>
    <property type="molecule type" value="Genomic_DNA"/>
</dbReference>